<dbReference type="RefSeq" id="WP_244785218.1">
    <property type="nucleotide sequence ID" value="NZ_CP091508.1"/>
</dbReference>
<protein>
    <submittedName>
        <fullName evidence="2">Uncharacterized protein</fullName>
    </submittedName>
</protein>
<keyword evidence="1" id="KW-0732">Signal</keyword>
<dbReference type="Proteomes" id="UP000829817">
    <property type="component" value="Chromosome"/>
</dbReference>
<accession>A0ABY4DSX0</accession>
<reference evidence="2 3" key="1">
    <citation type="journal article" date="2022" name="Res Sq">
        <title>Evolution of multicellular longitudinally dividing oral cavity symbionts (Neisseriaceae).</title>
        <authorList>
            <person name="Nyongesa S."/>
            <person name="Weber P."/>
            <person name="Bernet E."/>
            <person name="Pullido F."/>
            <person name="Nieckarz M."/>
            <person name="Delaby M."/>
            <person name="Nieves C."/>
            <person name="Viehboeck T."/>
            <person name="Krause N."/>
            <person name="Rivera-Millot A."/>
            <person name="Nakamura A."/>
            <person name="Vischer N."/>
            <person name="VanNieuwenhze M."/>
            <person name="Brun Y."/>
            <person name="Cava F."/>
            <person name="Bulgheresi S."/>
            <person name="Veyrier F."/>
        </authorList>
    </citation>
    <scope>NUCLEOTIDE SEQUENCE [LARGE SCALE GENOMIC DNA]</scope>
    <source>
        <strain evidence="2 3">CCUG 63373m</strain>
    </source>
</reference>
<evidence type="ECO:0000313" key="2">
    <source>
        <dbReference type="EMBL" id="UOO81956.1"/>
    </source>
</evidence>
<name>A0ABY4DSX0_9NEIS</name>
<keyword evidence="3" id="KW-1185">Reference proteome</keyword>
<evidence type="ECO:0000313" key="3">
    <source>
        <dbReference type="Proteomes" id="UP000829817"/>
    </source>
</evidence>
<evidence type="ECO:0000256" key="1">
    <source>
        <dbReference type="SAM" id="SignalP"/>
    </source>
</evidence>
<gene>
    <name evidence="2" type="ORF">LVJ83_00295</name>
</gene>
<proteinExistence type="predicted"/>
<sequence>MKNIILTAVLSLTATAALAGAPTENYPYGYHPHGDLSNVVREVPQPHRHNAKSDDSVKFAAVNNQAQADNSYRPLRRSESR</sequence>
<feature type="signal peptide" evidence="1">
    <location>
        <begin position="1"/>
        <end position="19"/>
    </location>
</feature>
<feature type="chain" id="PRO_5047272341" evidence="1">
    <location>
        <begin position="20"/>
        <end position="81"/>
    </location>
</feature>
<dbReference type="EMBL" id="CP091508">
    <property type="protein sequence ID" value="UOO81956.1"/>
    <property type="molecule type" value="Genomic_DNA"/>
</dbReference>
<organism evidence="2 3">
    <name type="scientific">Uruburuella testudinis</name>
    <dbReference type="NCBI Taxonomy" id="1282863"/>
    <lineage>
        <taxon>Bacteria</taxon>
        <taxon>Pseudomonadati</taxon>
        <taxon>Pseudomonadota</taxon>
        <taxon>Betaproteobacteria</taxon>
        <taxon>Neisseriales</taxon>
        <taxon>Neisseriaceae</taxon>
        <taxon>Uruburuella</taxon>
    </lineage>
</organism>